<accession>A0ABQ3FXT5</accession>
<reference evidence="4" key="1">
    <citation type="journal article" date="2019" name="Int. J. Syst. Evol. Microbiol.">
        <title>The Global Catalogue of Microorganisms (GCM) 10K type strain sequencing project: providing services to taxonomists for standard genome sequencing and annotation.</title>
        <authorList>
            <consortium name="The Broad Institute Genomics Platform"/>
            <consortium name="The Broad Institute Genome Sequencing Center for Infectious Disease"/>
            <person name="Wu L."/>
            <person name="Ma J."/>
        </authorList>
    </citation>
    <scope>NUCLEOTIDE SEQUENCE [LARGE SCALE GENOMIC DNA]</scope>
    <source>
        <strain evidence="4">KCTC 23314</strain>
    </source>
</reference>
<evidence type="ECO:0000256" key="2">
    <source>
        <dbReference type="SAM" id="SignalP"/>
    </source>
</evidence>
<gene>
    <name evidence="3" type="ORF">GCM10007320_13470</name>
</gene>
<keyword evidence="2" id="KW-0732">Signal</keyword>
<evidence type="ECO:0008006" key="5">
    <source>
        <dbReference type="Google" id="ProtNLM"/>
    </source>
</evidence>
<keyword evidence="1" id="KW-1133">Transmembrane helix</keyword>
<protein>
    <recommendedName>
        <fullName evidence="5">MYXO-CTERM domain-containing protein</fullName>
    </recommendedName>
</protein>
<feature type="chain" id="PRO_5045083613" description="MYXO-CTERM domain-containing protein" evidence="2">
    <location>
        <begin position="20"/>
        <end position="64"/>
    </location>
</feature>
<evidence type="ECO:0000313" key="4">
    <source>
        <dbReference type="Proteomes" id="UP000626210"/>
    </source>
</evidence>
<keyword evidence="1" id="KW-0472">Membrane</keyword>
<proteinExistence type="predicted"/>
<keyword evidence="1" id="KW-0812">Transmembrane</keyword>
<sequence length="64" mass="6804">MKRALIALVSVVSVSAVVAFGPRSDVQPSAQEPPLLTASWFADDGWAVVAAIIAMVLIANRRNR</sequence>
<feature type="signal peptide" evidence="2">
    <location>
        <begin position="1"/>
        <end position="19"/>
    </location>
</feature>
<organism evidence="3 4">
    <name type="scientific">Pseudorhodoferax aquiterrae</name>
    <dbReference type="NCBI Taxonomy" id="747304"/>
    <lineage>
        <taxon>Bacteria</taxon>
        <taxon>Pseudomonadati</taxon>
        <taxon>Pseudomonadota</taxon>
        <taxon>Betaproteobacteria</taxon>
        <taxon>Burkholderiales</taxon>
        <taxon>Comamonadaceae</taxon>
    </lineage>
</organism>
<feature type="transmembrane region" description="Helical" evidence="1">
    <location>
        <begin position="35"/>
        <end position="59"/>
    </location>
</feature>
<dbReference type="EMBL" id="BMYK01000003">
    <property type="protein sequence ID" value="GHC75385.1"/>
    <property type="molecule type" value="Genomic_DNA"/>
</dbReference>
<evidence type="ECO:0000256" key="1">
    <source>
        <dbReference type="SAM" id="Phobius"/>
    </source>
</evidence>
<keyword evidence="4" id="KW-1185">Reference proteome</keyword>
<evidence type="ECO:0000313" key="3">
    <source>
        <dbReference type="EMBL" id="GHC75385.1"/>
    </source>
</evidence>
<dbReference type="RefSeq" id="WP_189686186.1">
    <property type="nucleotide sequence ID" value="NZ_BMYK01000003.1"/>
</dbReference>
<comment type="caution">
    <text evidence="3">The sequence shown here is derived from an EMBL/GenBank/DDBJ whole genome shotgun (WGS) entry which is preliminary data.</text>
</comment>
<dbReference type="Proteomes" id="UP000626210">
    <property type="component" value="Unassembled WGS sequence"/>
</dbReference>
<name>A0ABQ3FXT5_9BURK</name>